<dbReference type="InterPro" id="IPR036291">
    <property type="entry name" value="NAD(P)-bd_dom_sf"/>
</dbReference>
<dbReference type="RefSeq" id="WP_120681541.1">
    <property type="nucleotide sequence ID" value="NZ_RBAL01000011.1"/>
</dbReference>
<dbReference type="SUPFAM" id="SSF51735">
    <property type="entry name" value="NAD(P)-binding Rossmann-fold domains"/>
    <property type="match status" value="1"/>
</dbReference>
<dbReference type="InterPro" id="IPR051317">
    <property type="entry name" value="Gfo/Idh/MocA_oxidoreduct"/>
</dbReference>
<dbReference type="PANTHER" id="PTHR43708:SF4">
    <property type="entry name" value="OXIDOREDUCTASE YCEM-RELATED"/>
    <property type="match status" value="1"/>
</dbReference>
<evidence type="ECO:0000313" key="3">
    <source>
        <dbReference type="Proteomes" id="UP000272474"/>
    </source>
</evidence>
<keyword evidence="3" id="KW-1185">Reference proteome</keyword>
<dbReference type="GO" id="GO:0000166">
    <property type="term" value="F:nucleotide binding"/>
    <property type="evidence" value="ECO:0007669"/>
    <property type="project" value="InterPro"/>
</dbReference>
<evidence type="ECO:0000259" key="1">
    <source>
        <dbReference type="Pfam" id="PF01408"/>
    </source>
</evidence>
<feature type="domain" description="Gfo/Idh/MocA-like oxidoreductase N-terminal" evidence="1">
    <location>
        <begin position="11"/>
        <end position="120"/>
    </location>
</feature>
<protein>
    <submittedName>
        <fullName evidence="2">Gfo/Idh/MocA family oxidoreductase</fullName>
    </submittedName>
</protein>
<dbReference type="Gene3D" id="3.30.360.10">
    <property type="entry name" value="Dihydrodipicolinate Reductase, domain 2"/>
    <property type="match status" value="1"/>
</dbReference>
<sequence>MSGGNEGQERVRVAVAGLGVIAQTIHLPLLERLSDRFSLTAVADLSPALAARVGARYGIAPEHRHTDVPAMLERGGFDAVLLLTSGSHVRYATAALRRGYRVLSEKPLGFTREEITALSDVPGAERLMVGYMKQYDPAAQRMLRLLQKVGGPQAVHAVDVTVLHPSSASQLAFARLPRPAGDVPPEAVAALRAEEDKLVGTALGEEPAAPVRTLYDITLGSICHELSLIRLFAGTPADVDHVAVWAPPGHAEAAERPQPSVELSGPLPQGGRYAIRWLYLPDYPAYRETVAVHHATGSLELVFPSPYLLNAPTLLTEVGSAEGVERRAEHRGTLGGFEAELLAFHALVTRGTPPLSGVAEGLADVVTAQRAAHRLATRYGLNLTGEAAHA</sequence>
<dbReference type="Pfam" id="PF01408">
    <property type="entry name" value="GFO_IDH_MocA"/>
    <property type="match status" value="1"/>
</dbReference>
<organism evidence="2 3">
    <name type="scientific">Streptomyces hoynatensis</name>
    <dbReference type="NCBI Taxonomy" id="1141874"/>
    <lineage>
        <taxon>Bacteria</taxon>
        <taxon>Bacillati</taxon>
        <taxon>Actinomycetota</taxon>
        <taxon>Actinomycetes</taxon>
        <taxon>Kitasatosporales</taxon>
        <taxon>Streptomycetaceae</taxon>
        <taxon>Streptomyces</taxon>
    </lineage>
</organism>
<evidence type="ECO:0000313" key="2">
    <source>
        <dbReference type="EMBL" id="RKN40115.1"/>
    </source>
</evidence>
<comment type="caution">
    <text evidence="2">The sequence shown here is derived from an EMBL/GenBank/DDBJ whole genome shotgun (WGS) entry which is preliminary data.</text>
</comment>
<accession>A0A3A9YVT8</accession>
<dbReference type="EMBL" id="RBAL01000011">
    <property type="protein sequence ID" value="RKN40115.1"/>
    <property type="molecule type" value="Genomic_DNA"/>
</dbReference>
<dbReference type="InterPro" id="IPR000683">
    <property type="entry name" value="Gfo/Idh/MocA-like_OxRdtase_N"/>
</dbReference>
<dbReference type="PANTHER" id="PTHR43708">
    <property type="entry name" value="CONSERVED EXPRESSED OXIDOREDUCTASE (EUROFUNG)"/>
    <property type="match status" value="1"/>
</dbReference>
<gene>
    <name evidence="2" type="ORF">D7294_19620</name>
</gene>
<reference evidence="2 3" key="1">
    <citation type="journal article" date="2014" name="Int. J. Syst. Evol. Microbiol.">
        <title>Streptomyces hoynatensis sp. nov., isolated from deep marine sediment.</title>
        <authorList>
            <person name="Veyisoglu A."/>
            <person name="Sahin N."/>
        </authorList>
    </citation>
    <scope>NUCLEOTIDE SEQUENCE [LARGE SCALE GENOMIC DNA]</scope>
    <source>
        <strain evidence="2 3">KCTC 29097</strain>
    </source>
</reference>
<dbReference type="Proteomes" id="UP000272474">
    <property type="component" value="Unassembled WGS sequence"/>
</dbReference>
<dbReference type="OrthoDB" id="3251785at2"/>
<name>A0A3A9YVT8_9ACTN</name>
<dbReference type="AlphaFoldDB" id="A0A3A9YVT8"/>
<dbReference type="Gene3D" id="3.40.50.720">
    <property type="entry name" value="NAD(P)-binding Rossmann-like Domain"/>
    <property type="match status" value="1"/>
</dbReference>
<proteinExistence type="predicted"/>